<dbReference type="InterPro" id="IPR036875">
    <property type="entry name" value="Znf_CCHC_sf"/>
</dbReference>
<evidence type="ECO:0000256" key="2">
    <source>
        <dbReference type="SAM" id="MobiDB-lite"/>
    </source>
</evidence>
<feature type="domain" description="CCHC-type" evidence="3">
    <location>
        <begin position="7"/>
        <end position="22"/>
    </location>
</feature>
<evidence type="ECO:0000313" key="5">
    <source>
        <dbReference type="Proteomes" id="UP000676336"/>
    </source>
</evidence>
<name>A0A8S3JUS7_9BILA</name>
<dbReference type="GO" id="GO:0008270">
    <property type="term" value="F:zinc ion binding"/>
    <property type="evidence" value="ECO:0007669"/>
    <property type="project" value="UniProtKB-KW"/>
</dbReference>
<keyword evidence="1" id="KW-0863">Zinc-finger</keyword>
<keyword evidence="1" id="KW-0862">Zinc</keyword>
<protein>
    <recommendedName>
        <fullName evidence="3">CCHC-type domain-containing protein</fullName>
    </recommendedName>
</protein>
<dbReference type="AlphaFoldDB" id="A0A8S3JUS7"/>
<keyword evidence="1" id="KW-0479">Metal-binding</keyword>
<dbReference type="PROSITE" id="PS50158">
    <property type="entry name" value="ZF_CCHC"/>
    <property type="match status" value="1"/>
</dbReference>
<feature type="compositionally biased region" description="Basic and acidic residues" evidence="2">
    <location>
        <begin position="16"/>
        <end position="28"/>
    </location>
</feature>
<feature type="compositionally biased region" description="Polar residues" evidence="2">
    <location>
        <begin position="1"/>
        <end position="14"/>
    </location>
</feature>
<dbReference type="SUPFAM" id="SSF57756">
    <property type="entry name" value="Retrovirus zinc finger-like domains"/>
    <property type="match status" value="1"/>
</dbReference>
<proteinExistence type="predicted"/>
<accession>A0A8S3JUS7</accession>
<feature type="compositionally biased region" description="Basic and acidic residues" evidence="2">
    <location>
        <begin position="41"/>
        <end position="57"/>
    </location>
</feature>
<dbReference type="InterPro" id="IPR001878">
    <property type="entry name" value="Znf_CCHC"/>
</dbReference>
<evidence type="ECO:0000256" key="1">
    <source>
        <dbReference type="PROSITE-ProRule" id="PRU00047"/>
    </source>
</evidence>
<dbReference type="Proteomes" id="UP000676336">
    <property type="component" value="Unassembled WGS sequence"/>
</dbReference>
<evidence type="ECO:0000313" key="4">
    <source>
        <dbReference type="EMBL" id="CAF5222396.1"/>
    </source>
</evidence>
<evidence type="ECO:0000259" key="3">
    <source>
        <dbReference type="PROSITE" id="PS50158"/>
    </source>
</evidence>
<comment type="caution">
    <text evidence="4">The sequence shown here is derived from an EMBL/GenBank/DDBJ whole genome shotgun (WGS) entry which is preliminary data.</text>
</comment>
<dbReference type="Gene3D" id="4.10.60.10">
    <property type="entry name" value="Zinc finger, CCHC-type"/>
    <property type="match status" value="1"/>
</dbReference>
<feature type="compositionally biased region" description="Gly residues" evidence="2">
    <location>
        <begin position="29"/>
        <end position="40"/>
    </location>
</feature>
<dbReference type="SMART" id="SM00343">
    <property type="entry name" value="ZnF_C2HC"/>
    <property type="match status" value="1"/>
</dbReference>
<reference evidence="4" key="1">
    <citation type="submission" date="2021-02" db="EMBL/GenBank/DDBJ databases">
        <authorList>
            <person name="Nowell W R."/>
        </authorList>
    </citation>
    <scope>NUCLEOTIDE SEQUENCE</scope>
</reference>
<dbReference type="EMBL" id="CAJOBI010353135">
    <property type="protein sequence ID" value="CAF5222396.1"/>
    <property type="molecule type" value="Genomic_DNA"/>
</dbReference>
<gene>
    <name evidence="4" type="ORF">SMN809_LOCUS82817</name>
</gene>
<organism evidence="4 5">
    <name type="scientific">Rotaria magnacalcarata</name>
    <dbReference type="NCBI Taxonomy" id="392030"/>
    <lineage>
        <taxon>Eukaryota</taxon>
        <taxon>Metazoa</taxon>
        <taxon>Spiralia</taxon>
        <taxon>Gnathifera</taxon>
        <taxon>Rotifera</taxon>
        <taxon>Eurotatoria</taxon>
        <taxon>Bdelloidea</taxon>
        <taxon>Philodinida</taxon>
        <taxon>Philodinidae</taxon>
        <taxon>Rotaria</taxon>
    </lineage>
</organism>
<dbReference type="Pfam" id="PF00098">
    <property type="entry name" value="zf-CCHC"/>
    <property type="match status" value="1"/>
</dbReference>
<feature type="region of interest" description="Disordered" evidence="2">
    <location>
        <begin position="1"/>
        <end position="57"/>
    </location>
</feature>
<dbReference type="GO" id="GO:0003676">
    <property type="term" value="F:nucleic acid binding"/>
    <property type="evidence" value="ECO:0007669"/>
    <property type="project" value="InterPro"/>
</dbReference>
<sequence>SRNSGNCFNCNQPGHRSRDCPEPKKNREGGGGGSTFFGGGRKNDKVTDDIFDQRKYM</sequence>
<feature type="non-terminal residue" evidence="4">
    <location>
        <position position="1"/>
    </location>
</feature>